<comment type="caution">
    <text evidence="4">The sequence shown here is derived from an EMBL/GenBank/DDBJ whole genome shotgun (WGS) entry which is preliminary data.</text>
</comment>
<feature type="region of interest" description="Disordered" evidence="1">
    <location>
        <begin position="82"/>
        <end position="104"/>
    </location>
</feature>
<reference evidence="4 5" key="1">
    <citation type="submission" date="2019-02" db="EMBL/GenBank/DDBJ databases">
        <title>Deep-cultivation of Planctomycetes and their phenomic and genomic characterization uncovers novel biology.</title>
        <authorList>
            <person name="Wiegand S."/>
            <person name="Jogler M."/>
            <person name="Boedeker C."/>
            <person name="Pinto D."/>
            <person name="Vollmers J."/>
            <person name="Rivas-Marin E."/>
            <person name="Kohn T."/>
            <person name="Peeters S.H."/>
            <person name="Heuer A."/>
            <person name="Rast P."/>
            <person name="Oberbeckmann S."/>
            <person name="Bunk B."/>
            <person name="Jeske O."/>
            <person name="Meyerdierks A."/>
            <person name="Storesund J.E."/>
            <person name="Kallscheuer N."/>
            <person name="Luecker S."/>
            <person name="Lage O.M."/>
            <person name="Pohl T."/>
            <person name="Merkel B.J."/>
            <person name="Hornburger P."/>
            <person name="Mueller R.-W."/>
            <person name="Bruemmer F."/>
            <person name="Labrenz M."/>
            <person name="Spormann A.M."/>
            <person name="Op Den Camp H."/>
            <person name="Overmann J."/>
            <person name="Amann R."/>
            <person name="Jetten M.S.M."/>
            <person name="Mascher T."/>
            <person name="Medema M.H."/>
            <person name="Devos D.P."/>
            <person name="Kaster A.-K."/>
            <person name="Ovreas L."/>
            <person name="Rohde M."/>
            <person name="Galperin M.Y."/>
            <person name="Jogler C."/>
        </authorList>
    </citation>
    <scope>NUCLEOTIDE SEQUENCE [LARGE SCALE GENOMIC DNA]</scope>
    <source>
        <strain evidence="4 5">Poly41</strain>
    </source>
</reference>
<keyword evidence="5" id="KW-1185">Reference proteome</keyword>
<evidence type="ECO:0000256" key="1">
    <source>
        <dbReference type="SAM" id="MobiDB-lite"/>
    </source>
</evidence>
<evidence type="ECO:0000259" key="3">
    <source>
        <dbReference type="Pfam" id="PF09423"/>
    </source>
</evidence>
<feature type="signal peptide" evidence="2">
    <location>
        <begin position="1"/>
        <end position="23"/>
    </location>
</feature>
<dbReference type="InterPro" id="IPR018946">
    <property type="entry name" value="PhoD-like_MPP"/>
</dbReference>
<dbReference type="EMBL" id="SJPV01000004">
    <property type="protein sequence ID" value="TWU38334.1"/>
    <property type="molecule type" value="Genomic_DNA"/>
</dbReference>
<evidence type="ECO:0000313" key="5">
    <source>
        <dbReference type="Proteomes" id="UP000319143"/>
    </source>
</evidence>
<sequence precursor="true">MQNPFSMKQLFLLLALVLTPSLARGVPNGPPDVPSIMTDEKSFRTLGFVERAGKAFRVDLKQTSDAGRNDPKVAASLAPFLVAKPQPQTEQEPKAKKPSKRLGGYQSHWEGTRLWIGPDWWANPMTDWALRNGSVIAPALKDRTLCLLPAELSGDGEAFEASVEVEALGQGAQKGESAGFRIGRRGGIDDFRHALIHATHWIDATLREDGRLRVGISISDKSLSLQNGPVVLKLSGQRDGDTVELTLTATQGSNTISTQQSFATKEVLGGVALLSNGPSLRAVGDAATQFAFRDFQVSGDLVKETPDRSFGPILWSQYSLSDDQLRLQAQFAPLGMRADYEAELWTADVEGTPQWAKIATAPMDKRSRTVTFTVNDWPSTTSKLYQVRFGWRGKPYVWGGRVRREPNADEPLKLGCFSCDNGYLFPIPAMVAQVQEQDPDMVYFAGDQIYESYGGFGVNRSDDTEAAMVDFLRKYYQFGWTWRDVLRDRPSVILPDDHDVFQGNLWGHGGRALPAGDSKNTWTLGGYVMPGDWVQAVEKIHVGHLPAPAVDMESAIGIKPYFTQMTYGGVGFVILEDRKFKTGPLSLPEATRQEGEGADLLGEAQEAFLKRWATDWTGQQMKCALSQTIFCTAATHTGHNLKRTRGYSDSGAWPKAARNRAVRILGDCNALAIHGDQHLGVLLRHGVDDFDDAGFAFMVPGTANGFPRAWWPGVNNGAPQPDQDFTGKFHDDAGHPINVLAVGNPEYASNRLPKSEDPMMIGYRKGSGYGMVEFNKNEGTAKVSLYRLGNQGEMFPGFPQTIAVGGKP</sequence>
<dbReference type="Pfam" id="PF09423">
    <property type="entry name" value="PhoD"/>
    <property type="match status" value="1"/>
</dbReference>
<keyword evidence="2" id="KW-0732">Signal</keyword>
<dbReference type="PANTHER" id="PTHR43606:SF2">
    <property type="entry name" value="ALKALINE PHOSPHATASE FAMILY PROTEIN (AFU_ORTHOLOGUE AFUA_5G03860)"/>
    <property type="match status" value="1"/>
</dbReference>
<feature type="domain" description="PhoD-like phosphatase metallophosphatase" evidence="3">
    <location>
        <begin position="416"/>
        <end position="684"/>
    </location>
</feature>
<gene>
    <name evidence="4" type="ORF">Poly41_28100</name>
</gene>
<dbReference type="OrthoDB" id="9761852at2"/>
<dbReference type="InterPro" id="IPR029052">
    <property type="entry name" value="Metallo-depent_PP-like"/>
</dbReference>
<evidence type="ECO:0000256" key="2">
    <source>
        <dbReference type="SAM" id="SignalP"/>
    </source>
</evidence>
<name>A0A5C6DQ90_9BACT</name>
<dbReference type="SUPFAM" id="SSF56300">
    <property type="entry name" value="Metallo-dependent phosphatases"/>
    <property type="match status" value="1"/>
</dbReference>
<dbReference type="RefSeq" id="WP_146526660.1">
    <property type="nucleotide sequence ID" value="NZ_SJPV01000004.1"/>
</dbReference>
<proteinExistence type="predicted"/>
<dbReference type="PANTHER" id="PTHR43606">
    <property type="entry name" value="PHOSPHATASE, PUTATIVE (AFU_ORTHOLOGUE AFUA_6G08710)-RELATED"/>
    <property type="match status" value="1"/>
</dbReference>
<protein>
    <submittedName>
        <fullName evidence="4">PhoD-like phosphatase</fullName>
    </submittedName>
</protein>
<dbReference type="Gene3D" id="3.60.21.70">
    <property type="entry name" value="PhoD-like phosphatase"/>
    <property type="match status" value="1"/>
</dbReference>
<feature type="chain" id="PRO_5022852616" evidence="2">
    <location>
        <begin position="24"/>
        <end position="808"/>
    </location>
</feature>
<evidence type="ECO:0000313" key="4">
    <source>
        <dbReference type="EMBL" id="TWU38334.1"/>
    </source>
</evidence>
<organism evidence="4 5">
    <name type="scientific">Novipirellula artificiosorum</name>
    <dbReference type="NCBI Taxonomy" id="2528016"/>
    <lineage>
        <taxon>Bacteria</taxon>
        <taxon>Pseudomonadati</taxon>
        <taxon>Planctomycetota</taxon>
        <taxon>Planctomycetia</taxon>
        <taxon>Pirellulales</taxon>
        <taxon>Pirellulaceae</taxon>
        <taxon>Novipirellula</taxon>
    </lineage>
</organism>
<accession>A0A5C6DQ90</accession>
<dbReference type="AlphaFoldDB" id="A0A5C6DQ90"/>
<dbReference type="InterPro" id="IPR052900">
    <property type="entry name" value="Phospholipid_Metab_Enz"/>
</dbReference>
<dbReference type="InterPro" id="IPR038607">
    <property type="entry name" value="PhoD-like_sf"/>
</dbReference>
<dbReference type="Proteomes" id="UP000319143">
    <property type="component" value="Unassembled WGS sequence"/>
</dbReference>